<dbReference type="Pfam" id="PF14895">
    <property type="entry name" value="PPPI_inhib"/>
    <property type="match status" value="2"/>
</dbReference>
<keyword evidence="3" id="KW-1185">Reference proteome</keyword>
<dbReference type="PANTHER" id="PTHR21055:SF3">
    <property type="entry name" value="PROTEIN PHOSPHATASE 1 REGULATORY SUBUNIT 36"/>
    <property type="match status" value="1"/>
</dbReference>
<dbReference type="EMBL" id="JARQZJ010000093">
    <property type="protein sequence ID" value="KAK9884431.1"/>
    <property type="molecule type" value="Genomic_DNA"/>
</dbReference>
<dbReference type="InterPro" id="IPR026142">
    <property type="entry name" value="Pro_pase_1_reg_su_36"/>
</dbReference>
<evidence type="ECO:0000256" key="1">
    <source>
        <dbReference type="SAM" id="MobiDB-lite"/>
    </source>
</evidence>
<sequence>MFHSEFTNGYWIWDDEKNALFFNKTTEQEKPTFKAADENEDSTIISLEDTNATFSTVRFSDLISRVAQAQFRRYYKRRVRPGAVDVVTLQDIKDVVLFTAEVTDLSTEFIKFFHLPTTDAFLRASIVYFQYYFQVWEHVKERREEAKRKLTQPIVTVLEDIIMENLGDLRSILSREYHRLTCGMETELNRLIRTKVFNFIQRRPKKVDTFDLSSGEKRYIWGNACRDEKKLKHRSPAAQELMFAYHDYKMLAIGVRSIKTSDPRQKFLEIAYTAPEDKLFSLGVGLGILGYPRDRLDTLLQPRERTKTDVLGEELVVPPFDLPPKSDSKDEEFTQSLPQTKPLYTESEDTAKVRKSQANLWIRHVERCGNILFTDATSGSVQISIPES</sequence>
<dbReference type="GO" id="GO:0019902">
    <property type="term" value="F:phosphatase binding"/>
    <property type="evidence" value="ECO:0007669"/>
    <property type="project" value="InterPro"/>
</dbReference>
<evidence type="ECO:0000313" key="3">
    <source>
        <dbReference type="Proteomes" id="UP001431783"/>
    </source>
</evidence>
<comment type="caution">
    <text evidence="2">The sequence shown here is derived from an EMBL/GenBank/DDBJ whole genome shotgun (WGS) entry which is preliminary data.</text>
</comment>
<dbReference type="AlphaFoldDB" id="A0AAW1UX74"/>
<feature type="region of interest" description="Disordered" evidence="1">
    <location>
        <begin position="321"/>
        <end position="340"/>
    </location>
</feature>
<name>A0AAW1UX74_9CUCU</name>
<proteinExistence type="predicted"/>
<accession>A0AAW1UX74</accession>
<organism evidence="2 3">
    <name type="scientific">Henosepilachna vigintioctopunctata</name>
    <dbReference type="NCBI Taxonomy" id="420089"/>
    <lineage>
        <taxon>Eukaryota</taxon>
        <taxon>Metazoa</taxon>
        <taxon>Ecdysozoa</taxon>
        <taxon>Arthropoda</taxon>
        <taxon>Hexapoda</taxon>
        <taxon>Insecta</taxon>
        <taxon>Pterygota</taxon>
        <taxon>Neoptera</taxon>
        <taxon>Endopterygota</taxon>
        <taxon>Coleoptera</taxon>
        <taxon>Polyphaga</taxon>
        <taxon>Cucujiformia</taxon>
        <taxon>Coccinelloidea</taxon>
        <taxon>Coccinellidae</taxon>
        <taxon>Epilachninae</taxon>
        <taxon>Epilachnini</taxon>
        <taxon>Henosepilachna</taxon>
    </lineage>
</organism>
<gene>
    <name evidence="2" type="ORF">WA026_007278</name>
</gene>
<dbReference type="PANTHER" id="PTHR21055">
    <property type="entry name" value="PROTEIN PHOSPHATASE 1 REGULATORY SUBUNIT 36"/>
    <property type="match status" value="1"/>
</dbReference>
<evidence type="ECO:0000313" key="2">
    <source>
        <dbReference type="EMBL" id="KAK9884431.1"/>
    </source>
</evidence>
<dbReference type="Proteomes" id="UP001431783">
    <property type="component" value="Unassembled WGS sequence"/>
</dbReference>
<reference evidence="2 3" key="1">
    <citation type="submission" date="2023-03" db="EMBL/GenBank/DDBJ databases">
        <title>Genome insight into feeding habits of ladybird beetles.</title>
        <authorList>
            <person name="Li H.-S."/>
            <person name="Huang Y.-H."/>
            <person name="Pang H."/>
        </authorList>
    </citation>
    <scope>NUCLEOTIDE SEQUENCE [LARGE SCALE GENOMIC DNA]</scope>
    <source>
        <strain evidence="2">SYSU_2023b</strain>
        <tissue evidence="2">Whole body</tissue>
    </source>
</reference>
<protein>
    <submittedName>
        <fullName evidence="2">Uncharacterized protein</fullName>
    </submittedName>
</protein>